<name>A0A6J6W4C8_9ZZZZ</name>
<reference evidence="1" key="1">
    <citation type="submission" date="2020-05" db="EMBL/GenBank/DDBJ databases">
        <authorList>
            <person name="Chiriac C."/>
            <person name="Salcher M."/>
            <person name="Ghai R."/>
            <person name="Kavagutti S V."/>
        </authorList>
    </citation>
    <scope>NUCLEOTIDE SEQUENCE</scope>
</reference>
<organism evidence="1">
    <name type="scientific">freshwater metagenome</name>
    <dbReference type="NCBI Taxonomy" id="449393"/>
    <lineage>
        <taxon>unclassified sequences</taxon>
        <taxon>metagenomes</taxon>
        <taxon>ecological metagenomes</taxon>
    </lineage>
</organism>
<evidence type="ECO:0000313" key="1">
    <source>
        <dbReference type="EMBL" id="CAB4777953.1"/>
    </source>
</evidence>
<proteinExistence type="predicted"/>
<accession>A0A6J6W4C8</accession>
<dbReference type="AlphaFoldDB" id="A0A6J6W4C8"/>
<protein>
    <submittedName>
        <fullName evidence="1">Unannotated protein</fullName>
    </submittedName>
</protein>
<gene>
    <name evidence="1" type="ORF">UFOPK2921_00666</name>
</gene>
<sequence length="76" mass="8049">MQVSSSGYGFLFYTGANFSHGGLCGQVMAKMSSGVTYAMMSNSFLFTPALFPNECTSNRYNKVAKAAADMAAPLNS</sequence>
<dbReference type="EMBL" id="CAEZZV010000068">
    <property type="protein sequence ID" value="CAB4777953.1"/>
    <property type="molecule type" value="Genomic_DNA"/>
</dbReference>